<sequence>MEGKLFIIGGQMVSDNDPLAEVFDPSSESSLIVESPLESLHESMIFVTAALPDKNQILVACTYEKVAYLLDVNTGAWVPIDVDFGAVVLFRDKSRTILAPLLSFQSQSSAFQQLFLSPLPQLSSSFLGNVNCEIDGEEPMPCSAVGCPPLPSFRTNPRWAVWVRATWGQDYR</sequence>
<evidence type="ECO:0000313" key="2">
    <source>
        <dbReference type="Proteomes" id="UP000823749"/>
    </source>
</evidence>
<gene>
    <name evidence="1" type="ORF">RHGRI_016517</name>
</gene>
<protein>
    <submittedName>
        <fullName evidence="1">Uncharacterized protein</fullName>
    </submittedName>
</protein>
<name>A0AAV6JUG8_9ERIC</name>
<dbReference type="Proteomes" id="UP000823749">
    <property type="component" value="Chromosome 6"/>
</dbReference>
<dbReference type="InterPro" id="IPR011043">
    <property type="entry name" value="Gal_Oxase/kelch_b-propeller"/>
</dbReference>
<accession>A0AAV6JUG8</accession>
<comment type="caution">
    <text evidence="1">The sequence shown here is derived from an EMBL/GenBank/DDBJ whole genome shotgun (WGS) entry which is preliminary data.</text>
</comment>
<dbReference type="SUPFAM" id="SSF50965">
    <property type="entry name" value="Galactose oxidase, central domain"/>
    <property type="match status" value="1"/>
</dbReference>
<evidence type="ECO:0000313" key="1">
    <source>
        <dbReference type="EMBL" id="KAG5543785.1"/>
    </source>
</evidence>
<reference evidence="1 2" key="1">
    <citation type="submission" date="2020-08" db="EMBL/GenBank/DDBJ databases">
        <title>Plant Genome Project.</title>
        <authorList>
            <person name="Zhang R.-G."/>
        </authorList>
    </citation>
    <scope>NUCLEOTIDE SEQUENCE [LARGE SCALE GENOMIC DNA]</scope>
    <source>
        <strain evidence="1">WSP0</strain>
        <tissue evidence="1">Leaf</tissue>
    </source>
</reference>
<keyword evidence="2" id="KW-1185">Reference proteome</keyword>
<organism evidence="1 2">
    <name type="scientific">Rhododendron griersonianum</name>
    <dbReference type="NCBI Taxonomy" id="479676"/>
    <lineage>
        <taxon>Eukaryota</taxon>
        <taxon>Viridiplantae</taxon>
        <taxon>Streptophyta</taxon>
        <taxon>Embryophyta</taxon>
        <taxon>Tracheophyta</taxon>
        <taxon>Spermatophyta</taxon>
        <taxon>Magnoliopsida</taxon>
        <taxon>eudicotyledons</taxon>
        <taxon>Gunneridae</taxon>
        <taxon>Pentapetalae</taxon>
        <taxon>asterids</taxon>
        <taxon>Ericales</taxon>
        <taxon>Ericaceae</taxon>
        <taxon>Ericoideae</taxon>
        <taxon>Rhodoreae</taxon>
        <taxon>Rhododendron</taxon>
    </lineage>
</organism>
<dbReference type="EMBL" id="JACTNZ010000006">
    <property type="protein sequence ID" value="KAG5543785.1"/>
    <property type="molecule type" value="Genomic_DNA"/>
</dbReference>
<proteinExistence type="predicted"/>
<dbReference type="AlphaFoldDB" id="A0AAV6JUG8"/>